<evidence type="ECO:0000313" key="3">
    <source>
        <dbReference type="Proteomes" id="UP000183832"/>
    </source>
</evidence>
<gene>
    <name evidence="2" type="ORF">CLUMA_CG017537</name>
</gene>
<evidence type="ECO:0000313" key="2">
    <source>
        <dbReference type="EMBL" id="CRL04453.1"/>
    </source>
</evidence>
<evidence type="ECO:0000256" key="1">
    <source>
        <dbReference type="SAM" id="MobiDB-lite"/>
    </source>
</evidence>
<name>A0A1J1IW65_9DIPT</name>
<organism evidence="2 3">
    <name type="scientific">Clunio marinus</name>
    <dbReference type="NCBI Taxonomy" id="568069"/>
    <lineage>
        <taxon>Eukaryota</taxon>
        <taxon>Metazoa</taxon>
        <taxon>Ecdysozoa</taxon>
        <taxon>Arthropoda</taxon>
        <taxon>Hexapoda</taxon>
        <taxon>Insecta</taxon>
        <taxon>Pterygota</taxon>
        <taxon>Neoptera</taxon>
        <taxon>Endopterygota</taxon>
        <taxon>Diptera</taxon>
        <taxon>Nematocera</taxon>
        <taxon>Chironomoidea</taxon>
        <taxon>Chironomidae</taxon>
        <taxon>Clunio</taxon>
    </lineage>
</organism>
<proteinExistence type="predicted"/>
<feature type="region of interest" description="Disordered" evidence="1">
    <location>
        <begin position="66"/>
        <end position="85"/>
    </location>
</feature>
<sequence>MNAEYQRRYIEKLKTDPVKWKQYCDKKREYHRSKYIEKSKDPSFRKRMNYLQRVNLYKKKINKATEMSDAESMKTKPTSSRSFNEVMIKENPMKLDDQLINDPVPHQQIKKVPSKKKKRNNQRKLYRSKEENENTIEESEIFDSYIGNYKTKSSFLRACQKLMVALPKDRENKKSVLKFVFYKFNSEC</sequence>
<feature type="compositionally biased region" description="Basic residues" evidence="1">
    <location>
        <begin position="108"/>
        <end position="126"/>
    </location>
</feature>
<dbReference type="EMBL" id="CVRI01000063">
    <property type="protein sequence ID" value="CRL04453.1"/>
    <property type="molecule type" value="Genomic_DNA"/>
</dbReference>
<reference evidence="2 3" key="1">
    <citation type="submission" date="2015-04" db="EMBL/GenBank/DDBJ databases">
        <authorList>
            <person name="Syromyatnikov M.Y."/>
            <person name="Popov V.N."/>
        </authorList>
    </citation>
    <scope>NUCLEOTIDE SEQUENCE [LARGE SCALE GENOMIC DNA]</scope>
</reference>
<dbReference type="AlphaFoldDB" id="A0A1J1IW65"/>
<dbReference type="Proteomes" id="UP000183832">
    <property type="component" value="Unassembled WGS sequence"/>
</dbReference>
<keyword evidence="3" id="KW-1185">Reference proteome</keyword>
<accession>A0A1J1IW65</accession>
<protein>
    <submittedName>
        <fullName evidence="2">CLUMA_CG017537, isoform A</fullName>
    </submittedName>
</protein>
<feature type="region of interest" description="Disordered" evidence="1">
    <location>
        <begin position="105"/>
        <end position="131"/>
    </location>
</feature>